<evidence type="ECO:0000313" key="11">
    <source>
        <dbReference type="Proteomes" id="UP000694845"/>
    </source>
</evidence>
<keyword evidence="6 9" id="KW-0472">Membrane</keyword>
<dbReference type="RefSeq" id="XP_022097177.1">
    <property type="nucleotide sequence ID" value="XM_022241485.1"/>
</dbReference>
<dbReference type="InterPro" id="IPR050569">
    <property type="entry name" value="TAAR"/>
</dbReference>
<feature type="transmembrane region" description="Helical" evidence="9">
    <location>
        <begin position="279"/>
        <end position="301"/>
    </location>
</feature>
<feature type="transmembrane region" description="Helical" evidence="9">
    <location>
        <begin position="134"/>
        <end position="158"/>
    </location>
</feature>
<evidence type="ECO:0000256" key="8">
    <source>
        <dbReference type="ARBA" id="ARBA00023224"/>
    </source>
</evidence>
<feature type="transmembrane region" description="Helical" evidence="9">
    <location>
        <begin position="241"/>
        <end position="259"/>
    </location>
</feature>
<dbReference type="PROSITE" id="PS50262">
    <property type="entry name" value="G_PROTEIN_RECEP_F1_2"/>
    <property type="match status" value="1"/>
</dbReference>
<dbReference type="SUPFAM" id="SSF81321">
    <property type="entry name" value="Family A G protein-coupled receptor-like"/>
    <property type="match status" value="1"/>
</dbReference>
<name>A0A8B7YWV6_ACAPL</name>
<dbReference type="GO" id="GO:0004930">
    <property type="term" value="F:G protein-coupled receptor activity"/>
    <property type="evidence" value="ECO:0007669"/>
    <property type="project" value="UniProtKB-KW"/>
</dbReference>
<keyword evidence="5" id="KW-0297">G-protein coupled receptor</keyword>
<keyword evidence="4 9" id="KW-1133">Transmembrane helix</keyword>
<feature type="transmembrane region" description="Helical" evidence="9">
    <location>
        <begin position="20"/>
        <end position="41"/>
    </location>
</feature>
<dbReference type="InterPro" id="IPR000276">
    <property type="entry name" value="GPCR_Rhodpsn"/>
</dbReference>
<keyword evidence="8" id="KW-0807">Transducer</keyword>
<sequence>MGDVNASSTVSDDPSTPAMLAGFIFVTLIGGVTSLIYLWLIATTAMESTLHSVSNYLMASLCVSEIVMGMMISWCSFILMISGTTHPVLDFAIPMCCTFLTLTSYFLNSIAVASDRYLKISRPLQYPRLATARCCVALIGAIWCASCLAGLTMYLTAFSNFNYENYRAPLLVLSNLIVLPSMVVMACLIAALVRIARHQRRRIQDERMIFQHLQDHVQRTQQELHTESARQHHPNHSSDKTTTYFIVHFTTFVAAWLPASVSYDLTVFNDLNVPTQNVVLVATSMVAIVDTFGGTMFLAYVQPEHRQAASNNLKRMKQFFLNR</sequence>
<organism evidence="11 12">
    <name type="scientific">Acanthaster planci</name>
    <name type="common">Crown-of-thorns starfish</name>
    <dbReference type="NCBI Taxonomy" id="133434"/>
    <lineage>
        <taxon>Eukaryota</taxon>
        <taxon>Metazoa</taxon>
        <taxon>Echinodermata</taxon>
        <taxon>Eleutherozoa</taxon>
        <taxon>Asterozoa</taxon>
        <taxon>Asteroidea</taxon>
        <taxon>Valvatacea</taxon>
        <taxon>Valvatida</taxon>
        <taxon>Acanthasteridae</taxon>
        <taxon>Acanthaster</taxon>
    </lineage>
</organism>
<keyword evidence="3 9" id="KW-0812">Transmembrane</keyword>
<keyword evidence="11" id="KW-1185">Reference proteome</keyword>
<dbReference type="OMA" id="QDERMIF"/>
<evidence type="ECO:0000256" key="6">
    <source>
        <dbReference type="ARBA" id="ARBA00023136"/>
    </source>
</evidence>
<comment type="subcellular location">
    <subcellularLocation>
        <location evidence="1">Cell membrane</location>
        <topology evidence="1">Multi-pass membrane protein</topology>
    </subcellularLocation>
</comment>
<dbReference type="GO" id="GO:0005886">
    <property type="term" value="C:plasma membrane"/>
    <property type="evidence" value="ECO:0007669"/>
    <property type="project" value="UniProtKB-SubCell"/>
</dbReference>
<keyword evidence="2" id="KW-1003">Cell membrane</keyword>
<evidence type="ECO:0000256" key="2">
    <source>
        <dbReference type="ARBA" id="ARBA00022475"/>
    </source>
</evidence>
<dbReference type="Gene3D" id="1.20.1070.10">
    <property type="entry name" value="Rhodopsin 7-helix transmembrane proteins"/>
    <property type="match status" value="1"/>
</dbReference>
<evidence type="ECO:0000259" key="10">
    <source>
        <dbReference type="PROSITE" id="PS50262"/>
    </source>
</evidence>
<evidence type="ECO:0000313" key="12">
    <source>
        <dbReference type="RefSeq" id="XP_022097177.1"/>
    </source>
</evidence>
<gene>
    <name evidence="12" type="primary">LOC110982802</name>
</gene>
<evidence type="ECO:0000256" key="1">
    <source>
        <dbReference type="ARBA" id="ARBA00004651"/>
    </source>
</evidence>
<accession>A0A8B7YWV6</accession>
<dbReference type="Pfam" id="PF00001">
    <property type="entry name" value="7tm_1"/>
    <property type="match status" value="1"/>
</dbReference>
<dbReference type="CDD" id="cd00637">
    <property type="entry name" value="7tm_classA_rhodopsin-like"/>
    <property type="match status" value="1"/>
</dbReference>
<proteinExistence type="predicted"/>
<evidence type="ECO:0000256" key="3">
    <source>
        <dbReference type="ARBA" id="ARBA00022692"/>
    </source>
</evidence>
<dbReference type="GeneID" id="110982802"/>
<feature type="transmembrane region" description="Helical" evidence="9">
    <location>
        <begin position="91"/>
        <end position="113"/>
    </location>
</feature>
<feature type="domain" description="G-protein coupled receptors family 1 profile" evidence="10">
    <location>
        <begin position="33"/>
        <end position="298"/>
    </location>
</feature>
<evidence type="ECO:0000256" key="7">
    <source>
        <dbReference type="ARBA" id="ARBA00023170"/>
    </source>
</evidence>
<dbReference type="InterPro" id="IPR017452">
    <property type="entry name" value="GPCR_Rhodpsn_7TM"/>
</dbReference>
<dbReference type="PANTHER" id="PTHR24249">
    <property type="entry name" value="HISTAMINE RECEPTOR-RELATED G-PROTEIN COUPLED RECEPTOR"/>
    <property type="match status" value="1"/>
</dbReference>
<keyword evidence="7" id="KW-0675">Receptor</keyword>
<reference evidence="12" key="1">
    <citation type="submission" date="2025-08" db="UniProtKB">
        <authorList>
            <consortium name="RefSeq"/>
        </authorList>
    </citation>
    <scope>IDENTIFICATION</scope>
</reference>
<feature type="transmembrane region" description="Helical" evidence="9">
    <location>
        <begin position="53"/>
        <end position="79"/>
    </location>
</feature>
<protein>
    <submittedName>
        <fullName evidence="12">Melanocortin receptor 5-like</fullName>
    </submittedName>
</protein>
<evidence type="ECO:0000256" key="5">
    <source>
        <dbReference type="ARBA" id="ARBA00023040"/>
    </source>
</evidence>
<dbReference type="Proteomes" id="UP000694845">
    <property type="component" value="Unplaced"/>
</dbReference>
<dbReference type="KEGG" id="aplc:110982802"/>
<feature type="transmembrane region" description="Helical" evidence="9">
    <location>
        <begin position="170"/>
        <end position="193"/>
    </location>
</feature>
<evidence type="ECO:0000256" key="4">
    <source>
        <dbReference type="ARBA" id="ARBA00022989"/>
    </source>
</evidence>
<dbReference type="AlphaFoldDB" id="A0A8B7YWV6"/>
<evidence type="ECO:0000256" key="9">
    <source>
        <dbReference type="SAM" id="Phobius"/>
    </source>
</evidence>
<dbReference type="OrthoDB" id="9615015at2759"/>